<evidence type="ECO:0000256" key="8">
    <source>
        <dbReference type="ARBA" id="ARBA00022833"/>
    </source>
</evidence>
<organism evidence="17 18">
    <name type="scientific">Breoghania corrubedonensis</name>
    <dbReference type="NCBI Taxonomy" id="665038"/>
    <lineage>
        <taxon>Bacteria</taxon>
        <taxon>Pseudomonadati</taxon>
        <taxon>Pseudomonadota</taxon>
        <taxon>Alphaproteobacteria</taxon>
        <taxon>Hyphomicrobiales</taxon>
        <taxon>Stappiaceae</taxon>
        <taxon>Breoghania</taxon>
    </lineage>
</organism>
<dbReference type="Pfam" id="PF00383">
    <property type="entry name" value="dCMP_cyt_deam_1"/>
    <property type="match status" value="1"/>
</dbReference>
<gene>
    <name evidence="17" type="ORF">C8N35_101549</name>
</gene>
<keyword evidence="18" id="KW-1185">Reference proteome</keyword>
<comment type="catalytic activity">
    <reaction evidence="11 15">
        <text>cytidine + H2O + H(+) = uridine + NH4(+)</text>
        <dbReference type="Rhea" id="RHEA:16069"/>
        <dbReference type="ChEBI" id="CHEBI:15377"/>
        <dbReference type="ChEBI" id="CHEBI:15378"/>
        <dbReference type="ChEBI" id="CHEBI:16704"/>
        <dbReference type="ChEBI" id="CHEBI:17562"/>
        <dbReference type="ChEBI" id="CHEBI:28938"/>
        <dbReference type="EC" id="3.5.4.5"/>
    </reaction>
</comment>
<dbReference type="InterPro" id="IPR016193">
    <property type="entry name" value="Cytidine_deaminase-like"/>
</dbReference>
<dbReference type="NCBIfam" id="TIGR01354">
    <property type="entry name" value="cyt_deam_tetra"/>
    <property type="match status" value="1"/>
</dbReference>
<comment type="catalytic activity">
    <reaction evidence="10 15">
        <text>2'-deoxycytidine + H2O + H(+) = 2'-deoxyuridine + NH4(+)</text>
        <dbReference type="Rhea" id="RHEA:13433"/>
        <dbReference type="ChEBI" id="CHEBI:15377"/>
        <dbReference type="ChEBI" id="CHEBI:15378"/>
        <dbReference type="ChEBI" id="CHEBI:15698"/>
        <dbReference type="ChEBI" id="CHEBI:16450"/>
        <dbReference type="ChEBI" id="CHEBI:28938"/>
        <dbReference type="EC" id="3.5.4.5"/>
    </reaction>
</comment>
<dbReference type="GO" id="GO:0042802">
    <property type="term" value="F:identical protein binding"/>
    <property type="evidence" value="ECO:0007669"/>
    <property type="project" value="UniProtKB-ARBA"/>
</dbReference>
<feature type="binding site" evidence="14">
    <location>
        <position position="54"/>
    </location>
    <ligand>
        <name>Zn(2+)</name>
        <dbReference type="ChEBI" id="CHEBI:29105"/>
        <note>catalytic</note>
    </ligand>
</feature>
<dbReference type="Gene3D" id="3.40.140.10">
    <property type="entry name" value="Cytidine Deaminase, domain 2"/>
    <property type="match status" value="1"/>
</dbReference>
<feature type="active site" description="Proton donor" evidence="12">
    <location>
        <position position="56"/>
    </location>
</feature>
<evidence type="ECO:0000313" key="18">
    <source>
        <dbReference type="Proteomes" id="UP000244081"/>
    </source>
</evidence>
<evidence type="ECO:0000256" key="5">
    <source>
        <dbReference type="ARBA" id="ARBA00018266"/>
    </source>
</evidence>
<keyword evidence="6 14" id="KW-0479">Metal-binding</keyword>
<feature type="binding site" evidence="14">
    <location>
        <position position="87"/>
    </location>
    <ligand>
        <name>Zn(2+)</name>
        <dbReference type="ChEBI" id="CHEBI:29105"/>
        <note>catalytic</note>
    </ligand>
</feature>
<dbReference type="GO" id="GO:0005829">
    <property type="term" value="C:cytosol"/>
    <property type="evidence" value="ECO:0007669"/>
    <property type="project" value="TreeGrafter"/>
</dbReference>
<protein>
    <recommendedName>
        <fullName evidence="5 15">Cytidine deaminase</fullName>
        <ecNumber evidence="4 15">3.5.4.5</ecNumber>
    </recommendedName>
    <alternativeName>
        <fullName evidence="9 15">Cytidine aminohydrolase</fullName>
    </alternativeName>
</protein>
<accession>A0A2T5VFG1</accession>
<evidence type="ECO:0000256" key="11">
    <source>
        <dbReference type="ARBA" id="ARBA00049558"/>
    </source>
</evidence>
<dbReference type="GO" id="GO:0004126">
    <property type="term" value="F:cytidine deaminase activity"/>
    <property type="evidence" value="ECO:0007669"/>
    <property type="project" value="UniProtKB-UniRule"/>
</dbReference>
<dbReference type="PROSITE" id="PS51747">
    <property type="entry name" value="CYT_DCMP_DEAMINASES_2"/>
    <property type="match status" value="1"/>
</dbReference>
<dbReference type="InterPro" id="IPR002125">
    <property type="entry name" value="CMP_dCMP_dom"/>
</dbReference>
<proteinExistence type="inferred from homology"/>
<dbReference type="GO" id="GO:0055086">
    <property type="term" value="P:nucleobase-containing small molecule metabolic process"/>
    <property type="evidence" value="ECO:0007669"/>
    <property type="project" value="UniProtKB-ARBA"/>
</dbReference>
<evidence type="ECO:0000256" key="14">
    <source>
        <dbReference type="PIRSR" id="PIRSR606262-3"/>
    </source>
</evidence>
<dbReference type="SUPFAM" id="SSF53927">
    <property type="entry name" value="Cytidine deaminase-like"/>
    <property type="match status" value="1"/>
</dbReference>
<name>A0A2T5VFG1_9HYPH</name>
<evidence type="ECO:0000256" key="9">
    <source>
        <dbReference type="ARBA" id="ARBA00032005"/>
    </source>
</evidence>
<feature type="domain" description="CMP/dCMP-type deaminase" evidence="16">
    <location>
        <begin position="2"/>
        <end position="129"/>
    </location>
</feature>
<dbReference type="GO" id="GO:0072527">
    <property type="term" value="P:pyrimidine-containing compound metabolic process"/>
    <property type="evidence" value="ECO:0007669"/>
    <property type="project" value="UniProtKB-ARBA"/>
</dbReference>
<dbReference type="GO" id="GO:0008270">
    <property type="term" value="F:zinc ion binding"/>
    <property type="evidence" value="ECO:0007669"/>
    <property type="project" value="UniProtKB-UniRule"/>
</dbReference>
<dbReference type="Proteomes" id="UP000244081">
    <property type="component" value="Unassembled WGS sequence"/>
</dbReference>
<dbReference type="FunFam" id="3.40.140.10:FF:000008">
    <property type="entry name" value="Cytidine deaminase"/>
    <property type="match status" value="1"/>
</dbReference>
<comment type="caution">
    <text evidence="17">The sequence shown here is derived from an EMBL/GenBank/DDBJ whole genome shotgun (WGS) entry which is preliminary data.</text>
</comment>
<dbReference type="NCBIfam" id="NF004064">
    <property type="entry name" value="PRK05578.1"/>
    <property type="match status" value="1"/>
</dbReference>
<evidence type="ECO:0000256" key="3">
    <source>
        <dbReference type="ARBA" id="ARBA00006576"/>
    </source>
</evidence>
<evidence type="ECO:0000256" key="7">
    <source>
        <dbReference type="ARBA" id="ARBA00022801"/>
    </source>
</evidence>
<dbReference type="CDD" id="cd01283">
    <property type="entry name" value="cytidine_deaminase"/>
    <property type="match status" value="1"/>
</dbReference>
<feature type="binding site" evidence="13">
    <location>
        <begin position="43"/>
        <end position="49"/>
    </location>
    <ligand>
        <name>substrate</name>
    </ligand>
</feature>
<dbReference type="OrthoDB" id="9795347at2"/>
<evidence type="ECO:0000256" key="15">
    <source>
        <dbReference type="RuleBase" id="RU364006"/>
    </source>
</evidence>
<evidence type="ECO:0000256" key="2">
    <source>
        <dbReference type="ARBA" id="ARBA00003949"/>
    </source>
</evidence>
<dbReference type="InterPro" id="IPR016192">
    <property type="entry name" value="APOBEC/CMP_deaminase_Zn-bd"/>
</dbReference>
<dbReference type="InterPro" id="IPR006262">
    <property type="entry name" value="Cyt_deam_tetra"/>
</dbReference>
<dbReference type="PROSITE" id="PS00903">
    <property type="entry name" value="CYT_DCMP_DEAMINASES_1"/>
    <property type="match status" value="1"/>
</dbReference>
<reference evidence="17 18" key="1">
    <citation type="submission" date="2018-04" db="EMBL/GenBank/DDBJ databases">
        <title>Genomic Encyclopedia of Archaeal and Bacterial Type Strains, Phase II (KMG-II): from individual species to whole genera.</title>
        <authorList>
            <person name="Goeker M."/>
        </authorList>
    </citation>
    <scope>NUCLEOTIDE SEQUENCE [LARGE SCALE GENOMIC DNA]</scope>
    <source>
        <strain evidence="17 18">DSM 23382</strain>
    </source>
</reference>
<evidence type="ECO:0000313" key="17">
    <source>
        <dbReference type="EMBL" id="PTW62505.1"/>
    </source>
</evidence>
<keyword evidence="8 14" id="KW-0862">Zinc</keyword>
<sequence length="139" mass="14379">MSSFDALFAAAKAARENAHSPYSGYKVGAAVKTRDGTIHAGCNIENASYPEGWCAETTALGCMAVSGAREVVEVVVVADGERLCTPCGGCRQRLAEFAGPETPVHIAGLGGLRQTFTLGELLPAGFALEDKDKTEGATS</sequence>
<keyword evidence="7 15" id="KW-0378">Hydrolase</keyword>
<dbReference type="AlphaFoldDB" id="A0A2T5VFG1"/>
<dbReference type="EC" id="3.5.4.5" evidence="4 15"/>
<evidence type="ECO:0000256" key="12">
    <source>
        <dbReference type="PIRSR" id="PIRSR606262-1"/>
    </source>
</evidence>
<dbReference type="InterPro" id="IPR050202">
    <property type="entry name" value="Cyt/Deoxycyt_deaminase"/>
</dbReference>
<evidence type="ECO:0000256" key="4">
    <source>
        <dbReference type="ARBA" id="ARBA00012783"/>
    </source>
</evidence>
<dbReference type="PANTHER" id="PTHR11644:SF2">
    <property type="entry name" value="CYTIDINE DEAMINASE"/>
    <property type="match status" value="1"/>
</dbReference>
<feature type="binding site" evidence="14">
    <location>
        <position position="90"/>
    </location>
    <ligand>
        <name>Zn(2+)</name>
        <dbReference type="ChEBI" id="CHEBI:29105"/>
        <note>catalytic</note>
    </ligand>
</feature>
<dbReference type="RefSeq" id="WP_107988067.1">
    <property type="nucleotide sequence ID" value="NZ_QAYG01000001.1"/>
</dbReference>
<dbReference type="EMBL" id="QAYG01000001">
    <property type="protein sequence ID" value="PTW62505.1"/>
    <property type="molecule type" value="Genomic_DNA"/>
</dbReference>
<dbReference type="PANTHER" id="PTHR11644">
    <property type="entry name" value="CYTIDINE DEAMINASE"/>
    <property type="match status" value="1"/>
</dbReference>
<evidence type="ECO:0000256" key="10">
    <source>
        <dbReference type="ARBA" id="ARBA00049252"/>
    </source>
</evidence>
<comment type="function">
    <text evidence="2 15">This enzyme scavenges exogenous and endogenous cytidine and 2'-deoxycytidine for UMP synthesis.</text>
</comment>
<evidence type="ECO:0000256" key="1">
    <source>
        <dbReference type="ARBA" id="ARBA00001947"/>
    </source>
</evidence>
<comment type="similarity">
    <text evidence="3 15">Belongs to the cytidine and deoxycytidylate deaminase family.</text>
</comment>
<comment type="cofactor">
    <cofactor evidence="1 14 15">
        <name>Zn(2+)</name>
        <dbReference type="ChEBI" id="CHEBI:29105"/>
    </cofactor>
</comment>
<evidence type="ECO:0000256" key="13">
    <source>
        <dbReference type="PIRSR" id="PIRSR606262-2"/>
    </source>
</evidence>
<evidence type="ECO:0000256" key="6">
    <source>
        <dbReference type="ARBA" id="ARBA00022723"/>
    </source>
</evidence>
<evidence type="ECO:0000259" key="16">
    <source>
        <dbReference type="PROSITE" id="PS51747"/>
    </source>
</evidence>